<name>A0A2H0KQD9_9BACT</name>
<gene>
    <name evidence="2" type="ORF">COV85_02385</name>
</gene>
<accession>A0A2H0KQD9</accession>
<dbReference type="CDD" id="cd02227">
    <property type="entry name" value="cupin_TM1112-like"/>
    <property type="match status" value="1"/>
</dbReference>
<comment type="caution">
    <text evidence="2">The sequence shown here is derived from an EMBL/GenBank/DDBJ whole genome shotgun (WGS) entry which is preliminary data.</text>
</comment>
<dbReference type="InterPro" id="IPR011051">
    <property type="entry name" value="RmlC_Cupin_sf"/>
</dbReference>
<dbReference type="Proteomes" id="UP000231550">
    <property type="component" value="Unassembled WGS sequence"/>
</dbReference>
<dbReference type="Pfam" id="PF05899">
    <property type="entry name" value="Cupin_3"/>
    <property type="match status" value="1"/>
</dbReference>
<protein>
    <submittedName>
        <fullName evidence="2">Cupin</fullName>
    </submittedName>
</protein>
<evidence type="ECO:0000313" key="3">
    <source>
        <dbReference type="Proteomes" id="UP000231550"/>
    </source>
</evidence>
<dbReference type="InterPro" id="IPR008579">
    <property type="entry name" value="UGlyAH_Cupin_dom"/>
</dbReference>
<dbReference type="EMBL" id="PCVN01000058">
    <property type="protein sequence ID" value="PIQ74378.1"/>
    <property type="molecule type" value="Genomic_DNA"/>
</dbReference>
<dbReference type="InterPro" id="IPR014710">
    <property type="entry name" value="RmlC-like_jellyroll"/>
</dbReference>
<proteinExistence type="predicted"/>
<sequence>MNIEVRKPTEEEIKEAESWPTWSKEISKFDWQYDEKETCYILGGAATVTDEDGQSVSFSAGDWVVFPKGLKCVWKIDKPISKKYKSK</sequence>
<dbReference type="Gene3D" id="2.60.120.10">
    <property type="entry name" value="Jelly Rolls"/>
    <property type="match status" value="1"/>
</dbReference>
<dbReference type="SUPFAM" id="SSF51182">
    <property type="entry name" value="RmlC-like cupins"/>
    <property type="match status" value="1"/>
</dbReference>
<dbReference type="PANTHER" id="PTHR33271">
    <property type="entry name" value="OS04G0445200 PROTEIN"/>
    <property type="match status" value="1"/>
</dbReference>
<feature type="domain" description="(S)-ureidoglycine aminohydrolase cupin" evidence="1">
    <location>
        <begin position="15"/>
        <end position="84"/>
    </location>
</feature>
<dbReference type="PANTHER" id="PTHR33271:SF22">
    <property type="entry name" value="OS04G0445200 PROTEIN"/>
    <property type="match status" value="1"/>
</dbReference>
<evidence type="ECO:0000313" key="2">
    <source>
        <dbReference type="EMBL" id="PIQ74378.1"/>
    </source>
</evidence>
<evidence type="ECO:0000259" key="1">
    <source>
        <dbReference type="Pfam" id="PF05899"/>
    </source>
</evidence>
<dbReference type="AlphaFoldDB" id="A0A2H0KQD9"/>
<reference evidence="2 3" key="1">
    <citation type="submission" date="2017-09" db="EMBL/GenBank/DDBJ databases">
        <title>Depth-based differentiation of microbial function through sediment-hosted aquifers and enrichment of novel symbionts in the deep terrestrial subsurface.</title>
        <authorList>
            <person name="Probst A.J."/>
            <person name="Ladd B."/>
            <person name="Jarett J.K."/>
            <person name="Geller-Mcgrath D.E."/>
            <person name="Sieber C.M."/>
            <person name="Emerson J.B."/>
            <person name="Anantharaman K."/>
            <person name="Thomas B.C."/>
            <person name="Malmstrom R."/>
            <person name="Stieglmeier M."/>
            <person name="Klingl A."/>
            <person name="Woyke T."/>
            <person name="Ryan C.M."/>
            <person name="Banfield J.F."/>
        </authorList>
    </citation>
    <scope>NUCLEOTIDE SEQUENCE [LARGE SCALE GENOMIC DNA]</scope>
    <source>
        <strain evidence="2">CG11_big_fil_rev_8_21_14_0_20_44_10</strain>
    </source>
</reference>
<organism evidence="2 3">
    <name type="scientific">Candidatus Portnoybacteria bacterium CG11_big_fil_rev_8_21_14_0_20_44_10</name>
    <dbReference type="NCBI Taxonomy" id="1974818"/>
    <lineage>
        <taxon>Bacteria</taxon>
        <taxon>Candidatus Portnoyibacteriota</taxon>
    </lineage>
</organism>